<dbReference type="GeneID" id="44080589"/>
<organism evidence="1 2">
    <name type="scientific">Halogeometricum borinquense</name>
    <dbReference type="NCBI Taxonomy" id="60847"/>
    <lineage>
        <taxon>Archaea</taxon>
        <taxon>Methanobacteriati</taxon>
        <taxon>Methanobacteriota</taxon>
        <taxon>Stenosarchaea group</taxon>
        <taxon>Halobacteria</taxon>
        <taxon>Halobacteriales</taxon>
        <taxon>Haloferacaceae</taxon>
        <taxon>Halogeometricum</taxon>
    </lineage>
</organism>
<accession>A0A6C0ULV6</accession>
<sequence>MEQLLDESEYREAWFDGHGDLVFSDEPVYEVSGEPLPLEKGGTSTVEGAAARYEPVPV</sequence>
<dbReference type="AlphaFoldDB" id="A0A6C0ULV6"/>
<gene>
    <name evidence="1" type="ORF">G3I44_14270</name>
</gene>
<evidence type="ECO:0000313" key="2">
    <source>
        <dbReference type="Proteomes" id="UP000465846"/>
    </source>
</evidence>
<dbReference type="Proteomes" id="UP000465846">
    <property type="component" value="Chromosome"/>
</dbReference>
<evidence type="ECO:0000313" key="1">
    <source>
        <dbReference type="EMBL" id="QIB75351.1"/>
    </source>
</evidence>
<reference evidence="1 2" key="1">
    <citation type="submission" date="2020-02" db="EMBL/GenBank/DDBJ databases">
        <title>Whole genome sequence of Halogeometricum borinquense strain wsp4.</title>
        <authorList>
            <person name="Verma D.K."/>
            <person name="Gopal K."/>
            <person name="Prasad E.S."/>
        </authorList>
    </citation>
    <scope>NUCLEOTIDE SEQUENCE [LARGE SCALE GENOMIC DNA]</scope>
    <source>
        <strain evidence="2">wsp4</strain>
    </source>
</reference>
<proteinExistence type="predicted"/>
<dbReference type="EMBL" id="CP048739">
    <property type="protein sequence ID" value="QIB75351.1"/>
    <property type="molecule type" value="Genomic_DNA"/>
</dbReference>
<name>A0A6C0ULV6_9EURY</name>
<dbReference type="RefSeq" id="WP_163487131.1">
    <property type="nucleotide sequence ID" value="NZ_CP048739.1"/>
</dbReference>
<protein>
    <submittedName>
        <fullName evidence="1">Uncharacterized protein</fullName>
    </submittedName>
</protein>